<evidence type="ECO:0000256" key="4">
    <source>
        <dbReference type="ARBA" id="ARBA00023163"/>
    </source>
</evidence>
<evidence type="ECO:0000256" key="6">
    <source>
        <dbReference type="SAM" id="MobiDB-lite"/>
    </source>
</evidence>
<dbReference type="Pfam" id="PF03106">
    <property type="entry name" value="WRKY"/>
    <property type="match status" value="1"/>
</dbReference>
<feature type="region of interest" description="Disordered" evidence="6">
    <location>
        <begin position="140"/>
        <end position="171"/>
    </location>
</feature>
<dbReference type="InterPro" id="IPR036576">
    <property type="entry name" value="WRKY_dom_sf"/>
</dbReference>
<dbReference type="EMBL" id="JBHFFA010000153">
    <property type="protein sequence ID" value="KAL2602979.1"/>
    <property type="molecule type" value="Genomic_DNA"/>
</dbReference>
<dbReference type="Gene3D" id="2.20.25.80">
    <property type="entry name" value="WRKY domain"/>
    <property type="match status" value="1"/>
</dbReference>
<dbReference type="AlphaFoldDB" id="A0ABD1XDT4"/>
<evidence type="ECO:0000256" key="5">
    <source>
        <dbReference type="ARBA" id="ARBA00023242"/>
    </source>
</evidence>
<sequence length="398" mass="44029">MALSRKSSANLANHTQFERVFGVISAEGKQSCTSFIQDFANLDLNFKMMEELLKGPQTDILQISQIFERMRETYDSLKKSFFLPGGSNGVGYGSSSHFPPKFYTSATGGPVEMVPAPEFRSVEGFNPMVSSLSALTNTALKTQKKKSRSRDRKTKPSVPVQVVKSEEDGRMPDDGYTWRKYGCKCIKTALFKRSYYRCNAQCSQNRSKKCRAKKTVQQSNADSSILHVVYDAPHSCKADAQPQESSPDKSVGNENPDLAEQMLSNDNASLIPLDSPSNWEVPVDDFNIMRTSSGTFPCVSDDEIDGAAADALATLGEVNTDSAFSDLINSTGWPSEIEASNHVSKGSFVEDDAGQLLNYIIQGQSTASDFPEHDLHRNNMFMNQIRDWHWHGTSSFGN</sequence>
<feature type="compositionally biased region" description="Basic residues" evidence="6">
    <location>
        <begin position="142"/>
        <end position="155"/>
    </location>
</feature>
<dbReference type="PANTHER" id="PTHR32096">
    <property type="entry name" value="WRKY TRANSCRIPTION FACTOR 30-RELATED-RELATED"/>
    <property type="match status" value="1"/>
</dbReference>
<keyword evidence="2" id="KW-0805">Transcription regulation</keyword>
<comment type="caution">
    <text evidence="8">The sequence shown here is derived from an EMBL/GenBank/DDBJ whole genome shotgun (WGS) entry which is preliminary data.</text>
</comment>
<proteinExistence type="predicted"/>
<dbReference type="SUPFAM" id="SSF118290">
    <property type="entry name" value="WRKY DNA-binding domain"/>
    <property type="match status" value="1"/>
</dbReference>
<keyword evidence="9" id="KW-1185">Reference proteome</keyword>
<keyword evidence="3" id="KW-0238">DNA-binding</keyword>
<protein>
    <recommendedName>
        <fullName evidence="7">WRKY domain-containing protein</fullName>
    </recommendedName>
</protein>
<evidence type="ECO:0000256" key="2">
    <source>
        <dbReference type="ARBA" id="ARBA00023015"/>
    </source>
</evidence>
<evidence type="ECO:0000313" key="8">
    <source>
        <dbReference type="EMBL" id="KAL2602979.1"/>
    </source>
</evidence>
<keyword evidence="4" id="KW-0804">Transcription</keyword>
<organism evidence="8 9">
    <name type="scientific">Riccia fluitans</name>
    <dbReference type="NCBI Taxonomy" id="41844"/>
    <lineage>
        <taxon>Eukaryota</taxon>
        <taxon>Viridiplantae</taxon>
        <taxon>Streptophyta</taxon>
        <taxon>Embryophyta</taxon>
        <taxon>Marchantiophyta</taxon>
        <taxon>Marchantiopsida</taxon>
        <taxon>Marchantiidae</taxon>
        <taxon>Marchantiales</taxon>
        <taxon>Ricciaceae</taxon>
        <taxon>Riccia</taxon>
    </lineage>
</organism>
<evidence type="ECO:0000313" key="9">
    <source>
        <dbReference type="Proteomes" id="UP001605036"/>
    </source>
</evidence>
<name>A0ABD1XDT4_9MARC</name>
<gene>
    <name evidence="8" type="ORF">R1flu_008798</name>
</gene>
<dbReference type="PROSITE" id="PS50811">
    <property type="entry name" value="WRKY"/>
    <property type="match status" value="1"/>
</dbReference>
<dbReference type="PANTHER" id="PTHR32096:SF146">
    <property type="entry name" value="WRKY TRANSCRIPTION FACTOR 19-RELATED"/>
    <property type="match status" value="1"/>
</dbReference>
<dbReference type="InterPro" id="IPR003657">
    <property type="entry name" value="WRKY_dom"/>
</dbReference>
<evidence type="ECO:0000259" key="7">
    <source>
        <dbReference type="PROSITE" id="PS50811"/>
    </source>
</evidence>
<keyword evidence="5" id="KW-0539">Nucleus</keyword>
<feature type="region of interest" description="Disordered" evidence="6">
    <location>
        <begin position="236"/>
        <end position="257"/>
    </location>
</feature>
<accession>A0ABD1XDT4</accession>
<evidence type="ECO:0000256" key="1">
    <source>
        <dbReference type="ARBA" id="ARBA00004123"/>
    </source>
</evidence>
<dbReference type="Proteomes" id="UP001605036">
    <property type="component" value="Unassembled WGS sequence"/>
</dbReference>
<reference evidence="8 9" key="1">
    <citation type="submission" date="2024-09" db="EMBL/GenBank/DDBJ databases">
        <title>Chromosome-scale assembly of Riccia fluitans.</title>
        <authorList>
            <person name="Paukszto L."/>
            <person name="Sawicki J."/>
            <person name="Karawczyk K."/>
            <person name="Piernik-Szablinska J."/>
            <person name="Szczecinska M."/>
            <person name="Mazdziarz M."/>
        </authorList>
    </citation>
    <scope>NUCLEOTIDE SEQUENCE [LARGE SCALE GENOMIC DNA]</scope>
    <source>
        <strain evidence="8">Rf_01</strain>
        <tissue evidence="8">Aerial parts of the thallus</tissue>
    </source>
</reference>
<dbReference type="InterPro" id="IPR044810">
    <property type="entry name" value="WRKY_plant"/>
</dbReference>
<dbReference type="GO" id="GO:0003677">
    <property type="term" value="F:DNA binding"/>
    <property type="evidence" value="ECO:0007669"/>
    <property type="project" value="UniProtKB-KW"/>
</dbReference>
<dbReference type="SMART" id="SM00774">
    <property type="entry name" value="WRKY"/>
    <property type="match status" value="1"/>
</dbReference>
<evidence type="ECO:0000256" key="3">
    <source>
        <dbReference type="ARBA" id="ARBA00023125"/>
    </source>
</evidence>
<comment type="subcellular location">
    <subcellularLocation>
        <location evidence="1">Nucleus</location>
    </subcellularLocation>
</comment>
<dbReference type="GO" id="GO:0005634">
    <property type="term" value="C:nucleus"/>
    <property type="evidence" value="ECO:0007669"/>
    <property type="project" value="UniProtKB-SubCell"/>
</dbReference>
<feature type="domain" description="WRKY" evidence="7">
    <location>
        <begin position="167"/>
        <end position="239"/>
    </location>
</feature>